<evidence type="ECO:0008006" key="7">
    <source>
        <dbReference type="Google" id="ProtNLM"/>
    </source>
</evidence>
<dbReference type="InterPro" id="IPR036866">
    <property type="entry name" value="RibonucZ/Hydroxyglut_hydro"/>
</dbReference>
<feature type="compositionally biased region" description="Basic and acidic residues" evidence="4">
    <location>
        <begin position="379"/>
        <end position="408"/>
    </location>
</feature>
<dbReference type="GO" id="GO:0006303">
    <property type="term" value="P:double-strand break repair via nonhomologous end joining"/>
    <property type="evidence" value="ECO:0007669"/>
    <property type="project" value="TreeGrafter"/>
</dbReference>
<keyword evidence="2" id="KW-0378">Hydrolase</keyword>
<keyword evidence="3" id="KW-0269">Exonuclease</keyword>
<evidence type="ECO:0000313" key="6">
    <source>
        <dbReference type="Proteomes" id="UP000279236"/>
    </source>
</evidence>
<dbReference type="Gene3D" id="3.60.15.10">
    <property type="entry name" value="Ribonuclease Z/Hydroxyacylglutathione hydrolase-like"/>
    <property type="match status" value="1"/>
</dbReference>
<dbReference type="RefSeq" id="XP_028475117.1">
    <property type="nucleotide sequence ID" value="XM_028624949.1"/>
</dbReference>
<sequence length="457" mass="52237">MAGLYHGHLLEFPLIRVDNFTKPPPTGQPWLLPDPKNPSLPPRPAPNAQIFLLTHIHTDHLEGLSNKFSGRIICSADTKRLLLRLEFERDRQDLRDGTTEVIRRKYPGLEPRRYSATSTADVFEDALQVLVKQLSLYPKDTIFFFNIWTPGWEEVIKFVAQVFHDKVHADRYKRTLYMAVETDPFLFNCTTTDESSTRFHACERYARCGKCDKSLKPTQETVNSKQPGLIVEVSMTEVGAARCAESHSKFLADVDNMKAGLKEWPTEIEVPIARHASFMELRALVNLFRPRALSPNTLIADRQGIDYFWFADLFRDVLPDEAYELGLAERDYWFSRQPRFGPQWLASSKDGPLMRQLLGRFGFTFQGSSIRLNTSSEGSNDKRKTTKRSSSEMELNDKAETPKRHSSEMKLPIPDVVSPTGKSSQRDFSSPFSLGNKRRRRKTSFPVNIAHLSSLAH</sequence>
<keyword evidence="1" id="KW-0540">Nuclease</keyword>
<dbReference type="GO" id="GO:0035312">
    <property type="term" value="F:5'-3' DNA exonuclease activity"/>
    <property type="evidence" value="ECO:0007669"/>
    <property type="project" value="TreeGrafter"/>
</dbReference>
<name>A0A427XMF6_9TREE</name>
<keyword evidence="6" id="KW-1185">Reference proteome</keyword>
<dbReference type="GO" id="GO:0003684">
    <property type="term" value="F:damaged DNA binding"/>
    <property type="evidence" value="ECO:0007669"/>
    <property type="project" value="TreeGrafter"/>
</dbReference>
<organism evidence="5 6">
    <name type="scientific">Apiotrichum porosum</name>
    <dbReference type="NCBI Taxonomy" id="105984"/>
    <lineage>
        <taxon>Eukaryota</taxon>
        <taxon>Fungi</taxon>
        <taxon>Dikarya</taxon>
        <taxon>Basidiomycota</taxon>
        <taxon>Agaricomycotina</taxon>
        <taxon>Tremellomycetes</taxon>
        <taxon>Trichosporonales</taxon>
        <taxon>Trichosporonaceae</taxon>
        <taxon>Apiotrichum</taxon>
    </lineage>
</organism>
<comment type="caution">
    <text evidence="5">The sequence shown here is derived from an EMBL/GenBank/DDBJ whole genome shotgun (WGS) entry which is preliminary data.</text>
</comment>
<feature type="region of interest" description="Disordered" evidence="4">
    <location>
        <begin position="372"/>
        <end position="445"/>
    </location>
</feature>
<dbReference type="STRING" id="105984.A0A427XMF6"/>
<dbReference type="Proteomes" id="UP000279236">
    <property type="component" value="Unassembled WGS sequence"/>
</dbReference>
<evidence type="ECO:0000256" key="1">
    <source>
        <dbReference type="ARBA" id="ARBA00022722"/>
    </source>
</evidence>
<gene>
    <name evidence="5" type="ORF">EHS24_009679</name>
</gene>
<evidence type="ECO:0000313" key="5">
    <source>
        <dbReference type="EMBL" id="RSH80008.1"/>
    </source>
</evidence>
<dbReference type="AlphaFoldDB" id="A0A427XMF6"/>
<dbReference type="PANTHER" id="PTHR23240:SF8">
    <property type="entry name" value="PROTEIN ARTEMIS"/>
    <property type="match status" value="1"/>
</dbReference>
<evidence type="ECO:0000256" key="4">
    <source>
        <dbReference type="SAM" id="MobiDB-lite"/>
    </source>
</evidence>
<accession>A0A427XMF6</accession>
<evidence type="ECO:0000256" key="2">
    <source>
        <dbReference type="ARBA" id="ARBA00022801"/>
    </source>
</evidence>
<dbReference type="GeneID" id="39594222"/>
<dbReference type="GO" id="GO:0000723">
    <property type="term" value="P:telomere maintenance"/>
    <property type="evidence" value="ECO:0007669"/>
    <property type="project" value="TreeGrafter"/>
</dbReference>
<dbReference type="Gene3D" id="3.40.50.12650">
    <property type="match status" value="1"/>
</dbReference>
<reference evidence="5 6" key="1">
    <citation type="submission" date="2018-11" db="EMBL/GenBank/DDBJ databases">
        <title>Genome sequence of Apiotrichum porosum DSM 27194.</title>
        <authorList>
            <person name="Aliyu H."/>
            <person name="Gorte O."/>
            <person name="Ochsenreither K."/>
        </authorList>
    </citation>
    <scope>NUCLEOTIDE SEQUENCE [LARGE SCALE GENOMIC DNA]</scope>
    <source>
        <strain evidence="5 6">DSM 27194</strain>
    </source>
</reference>
<evidence type="ECO:0000256" key="3">
    <source>
        <dbReference type="ARBA" id="ARBA00022839"/>
    </source>
</evidence>
<proteinExistence type="predicted"/>
<feature type="compositionally biased region" description="Polar residues" evidence="4">
    <location>
        <begin position="420"/>
        <end position="433"/>
    </location>
</feature>
<protein>
    <recommendedName>
        <fullName evidence="7">DNA repair metallo-beta-lactamase domain-containing protein</fullName>
    </recommendedName>
</protein>
<dbReference type="PANTHER" id="PTHR23240">
    <property type="entry name" value="DNA CROSS-LINK REPAIR PROTEIN PSO2/SNM1-RELATED"/>
    <property type="match status" value="1"/>
</dbReference>
<dbReference type="EMBL" id="RSCE01000009">
    <property type="protein sequence ID" value="RSH80008.1"/>
    <property type="molecule type" value="Genomic_DNA"/>
</dbReference>
<dbReference type="OrthoDB" id="5561659at2759"/>
<dbReference type="GO" id="GO:0036297">
    <property type="term" value="P:interstrand cross-link repair"/>
    <property type="evidence" value="ECO:0007669"/>
    <property type="project" value="TreeGrafter"/>
</dbReference>
<dbReference type="SUPFAM" id="SSF56281">
    <property type="entry name" value="Metallo-hydrolase/oxidoreductase"/>
    <property type="match status" value="1"/>
</dbReference>